<dbReference type="GO" id="GO:0005524">
    <property type="term" value="F:ATP binding"/>
    <property type="evidence" value="ECO:0007669"/>
    <property type="project" value="UniProtKB-KW"/>
</dbReference>
<dbReference type="EMBL" id="BMFK01000001">
    <property type="protein sequence ID" value="GGE70822.1"/>
    <property type="molecule type" value="Genomic_DNA"/>
</dbReference>
<keyword evidence="6" id="KW-0808">Transferase</keyword>
<evidence type="ECO:0000256" key="6">
    <source>
        <dbReference type="ARBA" id="ARBA00022679"/>
    </source>
</evidence>
<dbReference type="Pfam" id="PF00512">
    <property type="entry name" value="HisKA"/>
    <property type="match status" value="1"/>
</dbReference>
<reference evidence="16" key="2">
    <citation type="submission" date="2020-09" db="EMBL/GenBank/DDBJ databases">
        <authorList>
            <person name="Sun Q."/>
            <person name="Zhou Y."/>
        </authorList>
    </citation>
    <scope>NUCLEOTIDE SEQUENCE</scope>
    <source>
        <strain evidence="16">CGMCC 1.12698</strain>
    </source>
</reference>
<keyword evidence="9 16" id="KW-0418">Kinase</keyword>
<dbReference type="EC" id="2.7.13.3" evidence="3"/>
<evidence type="ECO:0000256" key="3">
    <source>
        <dbReference type="ARBA" id="ARBA00012438"/>
    </source>
</evidence>
<dbReference type="SUPFAM" id="SSF55874">
    <property type="entry name" value="ATPase domain of HSP90 chaperone/DNA topoisomerase II/histidine kinase"/>
    <property type="match status" value="1"/>
</dbReference>
<dbReference type="GO" id="GO:0071555">
    <property type="term" value="P:cell wall organization"/>
    <property type="evidence" value="ECO:0007669"/>
    <property type="project" value="InterPro"/>
</dbReference>
<dbReference type="Proteomes" id="UP000605259">
    <property type="component" value="Unassembled WGS sequence"/>
</dbReference>
<reference evidence="16" key="1">
    <citation type="journal article" date="2014" name="Int. J. Syst. Evol. Microbiol.">
        <title>Complete genome sequence of Corynebacterium casei LMG S-19264T (=DSM 44701T), isolated from a smear-ripened cheese.</title>
        <authorList>
            <consortium name="US DOE Joint Genome Institute (JGI-PGF)"/>
            <person name="Walter F."/>
            <person name="Albersmeier A."/>
            <person name="Kalinowski J."/>
            <person name="Ruckert C."/>
        </authorList>
    </citation>
    <scope>NUCLEOTIDE SEQUENCE</scope>
    <source>
        <strain evidence="16">CGMCC 1.12698</strain>
    </source>
</reference>
<protein>
    <recommendedName>
        <fullName evidence="3">histidine kinase</fullName>
        <ecNumber evidence="3">2.7.13.3</ecNumber>
    </recommendedName>
</protein>
<organism evidence="16 17">
    <name type="scientific">Priestia taiwanensis</name>
    <dbReference type="NCBI Taxonomy" id="1347902"/>
    <lineage>
        <taxon>Bacteria</taxon>
        <taxon>Bacillati</taxon>
        <taxon>Bacillota</taxon>
        <taxon>Bacilli</taxon>
        <taxon>Bacillales</taxon>
        <taxon>Bacillaceae</taxon>
        <taxon>Priestia</taxon>
    </lineage>
</organism>
<feature type="transmembrane region" description="Helical" evidence="14">
    <location>
        <begin position="104"/>
        <end position="122"/>
    </location>
</feature>
<dbReference type="GO" id="GO:0005886">
    <property type="term" value="C:plasma membrane"/>
    <property type="evidence" value="ECO:0007669"/>
    <property type="project" value="UniProtKB-SubCell"/>
</dbReference>
<comment type="catalytic activity">
    <reaction evidence="1">
        <text>ATP + protein L-histidine = ADP + protein N-phospho-L-histidine.</text>
        <dbReference type="EC" id="2.7.13.3"/>
    </reaction>
</comment>
<keyword evidence="7 14" id="KW-0812">Transmembrane</keyword>
<sequence length="422" mass="47100">MAIKFLITNLLLNLLFFIVGVLIYAFFRTRRNQQKPYLHVPLFILLGNIVAILCVSVSTGFDSGFHSNLRSAIIPLATLLGGPIGGGSTLLVMNSHRFFFNTEVALYFIISVSMFSLTLAVRPYWLQLRLGNRLVFANILVLFSSFVWLVSSIPTFQLDIPLGELVIYLLCNVLGTSIVIYLINVVSSQQKLKARVIETEKAQMLSEMAASISHEIRNPLTSTKGFLQLLQNDSLSKKEEEFYIKLALDGIDQANNVITDYLTFAKPATISYERILLQEEIRRAVRFVTPLASASNITIKAEYSLIRAYTYGEKQRFHQCLLNILKNSIEAMPTGGTLSISLRVEQFTPSLLITDTGIGMNEEQLNRLGSPFYSTKEKGTGLGMMVVFSILQAMNAKLAISSKQNDGTSIHITFARMKKVAI</sequence>
<gene>
    <name evidence="16" type="primary">kinB</name>
    <name evidence="16" type="ORF">GCM10007140_20850</name>
</gene>
<feature type="transmembrane region" description="Helical" evidence="14">
    <location>
        <begin position="165"/>
        <end position="183"/>
    </location>
</feature>
<dbReference type="InterPro" id="IPR005467">
    <property type="entry name" value="His_kinase_dom"/>
</dbReference>
<dbReference type="Gene3D" id="3.30.565.10">
    <property type="entry name" value="Histidine kinase-like ATPase, C-terminal domain"/>
    <property type="match status" value="1"/>
</dbReference>
<dbReference type="InterPro" id="IPR003661">
    <property type="entry name" value="HisK_dim/P_dom"/>
</dbReference>
<feature type="transmembrane region" description="Helical" evidence="14">
    <location>
        <begin position="73"/>
        <end position="92"/>
    </location>
</feature>
<dbReference type="SUPFAM" id="SSF47384">
    <property type="entry name" value="Homodimeric domain of signal transducing histidine kinase"/>
    <property type="match status" value="1"/>
</dbReference>
<dbReference type="InterPro" id="IPR003594">
    <property type="entry name" value="HATPase_dom"/>
</dbReference>
<keyword evidence="13 14" id="KW-0472">Membrane</keyword>
<dbReference type="AlphaFoldDB" id="A0A917AU86"/>
<evidence type="ECO:0000256" key="14">
    <source>
        <dbReference type="SAM" id="Phobius"/>
    </source>
</evidence>
<keyword evidence="11 14" id="KW-1133">Transmembrane helix</keyword>
<dbReference type="GO" id="GO:0000155">
    <property type="term" value="F:phosphorelay sensor kinase activity"/>
    <property type="evidence" value="ECO:0007669"/>
    <property type="project" value="InterPro"/>
</dbReference>
<keyword evidence="17" id="KW-1185">Reference proteome</keyword>
<evidence type="ECO:0000256" key="4">
    <source>
        <dbReference type="ARBA" id="ARBA00022475"/>
    </source>
</evidence>
<dbReference type="InterPro" id="IPR011620">
    <property type="entry name" value="Sig_transdc_His_kinase_LytS_TM"/>
</dbReference>
<dbReference type="PANTHER" id="PTHR43065">
    <property type="entry name" value="SENSOR HISTIDINE KINASE"/>
    <property type="match status" value="1"/>
</dbReference>
<evidence type="ECO:0000256" key="5">
    <source>
        <dbReference type="ARBA" id="ARBA00022553"/>
    </source>
</evidence>
<keyword evidence="12" id="KW-0902">Two-component regulatory system</keyword>
<evidence type="ECO:0000256" key="7">
    <source>
        <dbReference type="ARBA" id="ARBA00022692"/>
    </source>
</evidence>
<dbReference type="Pfam" id="PF02518">
    <property type="entry name" value="HATPase_c"/>
    <property type="match status" value="1"/>
</dbReference>
<feature type="domain" description="Histidine kinase" evidence="15">
    <location>
        <begin position="211"/>
        <end position="418"/>
    </location>
</feature>
<evidence type="ECO:0000313" key="17">
    <source>
        <dbReference type="Proteomes" id="UP000605259"/>
    </source>
</evidence>
<evidence type="ECO:0000256" key="11">
    <source>
        <dbReference type="ARBA" id="ARBA00022989"/>
    </source>
</evidence>
<keyword evidence="10" id="KW-0067">ATP-binding</keyword>
<dbReference type="InterPro" id="IPR036890">
    <property type="entry name" value="HATPase_C_sf"/>
</dbReference>
<dbReference type="PANTHER" id="PTHR43065:SF46">
    <property type="entry name" value="C4-DICARBOXYLATE TRANSPORT SENSOR PROTEIN DCTB"/>
    <property type="match status" value="1"/>
</dbReference>
<dbReference type="SMART" id="SM00388">
    <property type="entry name" value="HisKA"/>
    <property type="match status" value="1"/>
</dbReference>
<proteinExistence type="predicted"/>
<keyword evidence="4" id="KW-1003">Cell membrane</keyword>
<dbReference type="InterPro" id="IPR004358">
    <property type="entry name" value="Sig_transdc_His_kin-like_C"/>
</dbReference>
<dbReference type="PRINTS" id="PR00344">
    <property type="entry name" value="BCTRLSENSOR"/>
</dbReference>
<evidence type="ECO:0000313" key="16">
    <source>
        <dbReference type="EMBL" id="GGE70822.1"/>
    </source>
</evidence>
<dbReference type="RefSeq" id="WP_188388294.1">
    <property type="nucleotide sequence ID" value="NZ_BMFK01000001.1"/>
</dbReference>
<name>A0A917AU86_9BACI</name>
<evidence type="ECO:0000256" key="13">
    <source>
        <dbReference type="ARBA" id="ARBA00023136"/>
    </source>
</evidence>
<evidence type="ECO:0000256" key="8">
    <source>
        <dbReference type="ARBA" id="ARBA00022741"/>
    </source>
</evidence>
<evidence type="ECO:0000256" key="2">
    <source>
        <dbReference type="ARBA" id="ARBA00004651"/>
    </source>
</evidence>
<evidence type="ECO:0000259" key="15">
    <source>
        <dbReference type="PROSITE" id="PS50109"/>
    </source>
</evidence>
<comment type="subcellular location">
    <subcellularLocation>
        <location evidence="2">Cell membrane</location>
        <topology evidence="2">Multi-pass membrane protein</topology>
    </subcellularLocation>
</comment>
<dbReference type="InterPro" id="IPR036097">
    <property type="entry name" value="HisK_dim/P_sf"/>
</dbReference>
<evidence type="ECO:0000256" key="12">
    <source>
        <dbReference type="ARBA" id="ARBA00023012"/>
    </source>
</evidence>
<evidence type="ECO:0000256" key="1">
    <source>
        <dbReference type="ARBA" id="ARBA00000085"/>
    </source>
</evidence>
<dbReference type="SMART" id="SM00387">
    <property type="entry name" value="HATPase_c"/>
    <property type="match status" value="1"/>
</dbReference>
<keyword evidence="5" id="KW-0597">Phosphoprotein</keyword>
<evidence type="ECO:0000256" key="9">
    <source>
        <dbReference type="ARBA" id="ARBA00022777"/>
    </source>
</evidence>
<accession>A0A917AU86</accession>
<dbReference type="PROSITE" id="PS50109">
    <property type="entry name" value="HIS_KIN"/>
    <property type="match status" value="1"/>
</dbReference>
<keyword evidence="8" id="KW-0547">Nucleotide-binding</keyword>
<dbReference type="CDD" id="cd00082">
    <property type="entry name" value="HisKA"/>
    <property type="match status" value="1"/>
</dbReference>
<dbReference type="Pfam" id="PF07694">
    <property type="entry name" value="5TM-5TMR_LYT"/>
    <property type="match status" value="1"/>
</dbReference>
<evidence type="ECO:0000256" key="10">
    <source>
        <dbReference type="ARBA" id="ARBA00022840"/>
    </source>
</evidence>
<feature type="transmembrane region" description="Helical" evidence="14">
    <location>
        <begin position="134"/>
        <end position="153"/>
    </location>
</feature>
<comment type="caution">
    <text evidence="16">The sequence shown here is derived from an EMBL/GenBank/DDBJ whole genome shotgun (WGS) entry which is preliminary data.</text>
</comment>
<dbReference type="Gene3D" id="1.10.287.130">
    <property type="match status" value="1"/>
</dbReference>
<feature type="transmembrane region" description="Helical" evidence="14">
    <location>
        <begin position="39"/>
        <end position="61"/>
    </location>
</feature>
<feature type="transmembrane region" description="Helical" evidence="14">
    <location>
        <begin position="6"/>
        <end position="27"/>
    </location>
</feature>